<keyword evidence="5 7" id="KW-0720">Serine protease</keyword>
<feature type="active site" description="Charge relay system" evidence="6 7">
    <location>
        <position position="71"/>
    </location>
</feature>
<protein>
    <submittedName>
        <fullName evidence="11">Phage prohead protease, HK97 family</fullName>
    </submittedName>
</protein>
<gene>
    <name evidence="11" type="ORF">GCWU0000282_001017</name>
</gene>
<feature type="active site" description="Charge relay system" evidence="6 7">
    <location>
        <position position="265"/>
    </location>
</feature>
<dbReference type="InterPro" id="IPR022398">
    <property type="entry name" value="Peptidase_S8_His-AS"/>
</dbReference>
<evidence type="ECO:0000259" key="10">
    <source>
        <dbReference type="SMART" id="SM00635"/>
    </source>
</evidence>
<dbReference type="Gene3D" id="2.60.40.1080">
    <property type="match status" value="3"/>
</dbReference>
<dbReference type="PROSITE" id="PS00136">
    <property type="entry name" value="SUBTILASE_ASP"/>
    <property type="match status" value="1"/>
</dbReference>
<dbReference type="InterPro" id="IPR036852">
    <property type="entry name" value="Peptidase_S8/S53_dom_sf"/>
</dbReference>
<dbReference type="CDD" id="cd07477">
    <property type="entry name" value="Peptidases_S8_Subtilisin_subset"/>
    <property type="match status" value="1"/>
</dbReference>
<name>V2ZA94_9FIRM</name>
<feature type="domain" description="BIG2" evidence="10">
    <location>
        <begin position="419"/>
        <end position="496"/>
    </location>
</feature>
<dbReference type="EMBL" id="ACIL03000007">
    <property type="protein sequence ID" value="ESL03850.1"/>
    <property type="molecule type" value="Genomic_DNA"/>
</dbReference>
<dbReference type="InterPro" id="IPR008964">
    <property type="entry name" value="Invasin/intimin_cell_adhesion"/>
</dbReference>
<dbReference type="GO" id="GO:0006508">
    <property type="term" value="P:proteolysis"/>
    <property type="evidence" value="ECO:0007669"/>
    <property type="project" value="UniProtKB-KW"/>
</dbReference>
<keyword evidence="3" id="KW-0479">Metal-binding</keyword>
<evidence type="ECO:0000256" key="6">
    <source>
        <dbReference type="PIRSR" id="PIRSR615500-1"/>
    </source>
</evidence>
<dbReference type="InterPro" id="IPR000209">
    <property type="entry name" value="Peptidase_S8/S53_dom"/>
</dbReference>
<sequence>MRKLKTALSLTLCAGLFLSSVTGVSAQVKKDPLLDAKNANYQYQLDGINVMKAWKLLKEKGYTKTKIGVMDTGVDSLHEDLKKNLKEYVQVSKGVVKKAVVDADEHGTHVSGIMAATYGNGKGGSGIATGPDNDMAELYVVGVQDEDGSINDVDMIKAMEYFKEKGVKVVNMSLGGYGYDDNVHKAMKAAYDAGITLIAASGNDDTNKDSSPSSFKEVLSVNSSDSDNQTSYFSNYGFTSDISAPGSSVPSTVPGDRYVAYSGTSMASPVVAGVASLVLSANKDLTPRQVYNILCGTADKSMLNGKFFDERQYGYGVVDAYAAVKAAYEMKEHPTDKVDNIFVKNKTLTVPKGYEVALETLLSPFTSTAKVTWSSSDEKVATVNEDGYVKGLSVGHTTVTAKAGDKEATVSVNVAEDMLPSKLEILKAKKVISVGEMDVPFVNVAPDEALVKEFYATSSNPEVAVAYSNYGVRGVKPGKATITFKTVNGIEEKYEVTVKPAVADIKFTKKADKLKVGKKFKFEAVALNSAGKQDVAVKGVEWSVTDTRLAKIDKKTGELTAKKAGKVFVKATAKGLKEDGKNNIAKVLKVELVGKTQQKDKKDSKTVEKKTGNKVKASHIENNEAMLKSKANDLIDTLYSSFEINRTKYTDKVLKAAFTLKKEAREYIAGTKFDTELYKDGYDEEAQTYGLIPTGKLAEYKMCFKALESYDILRTGYKFNFKSIKNDIYKIVKEGYKSIDKKNFNEYYAQIIDAQYSKALADIKKSDDVLELAKADAASLELPQGRDLELRGLRGIEDVNAVFTNNDIKVIKRILKRQLDSYVNGELKMSGYKKDIKGLKKELKGYKKDIDKTLYVGEMFDKADAYIKKMVKKTGVEYEKTSIGEMKKAMATIDKVMANFDIKNYSSKGWEKIKSVYNDANDVISSSWYKGESYKLDKKLKKKLDKVKTAKEEKAEKAKKKTEKKK</sequence>
<keyword evidence="12" id="KW-1185">Reference proteome</keyword>
<dbReference type="PANTHER" id="PTHR43806">
    <property type="entry name" value="PEPTIDASE S8"/>
    <property type="match status" value="1"/>
</dbReference>
<evidence type="ECO:0000256" key="1">
    <source>
        <dbReference type="ARBA" id="ARBA00011073"/>
    </source>
</evidence>
<dbReference type="GO" id="GO:0004252">
    <property type="term" value="F:serine-type endopeptidase activity"/>
    <property type="evidence" value="ECO:0007669"/>
    <property type="project" value="UniProtKB-UniRule"/>
</dbReference>
<evidence type="ECO:0000313" key="11">
    <source>
        <dbReference type="EMBL" id="ESL03850.1"/>
    </source>
</evidence>
<feature type="signal peptide" evidence="9">
    <location>
        <begin position="1"/>
        <end position="26"/>
    </location>
</feature>
<dbReference type="HOGENOM" id="CLU_306471_0_0_9"/>
<dbReference type="PROSITE" id="PS51892">
    <property type="entry name" value="SUBTILASE"/>
    <property type="match status" value="1"/>
</dbReference>
<dbReference type="STRING" id="592026.GCWU0000282_001017"/>
<dbReference type="SMART" id="SM00635">
    <property type="entry name" value="BID_2"/>
    <property type="match status" value="3"/>
</dbReference>
<keyword evidence="9" id="KW-0732">Signal</keyword>
<comment type="caution">
    <text evidence="11">The sequence shown here is derived from an EMBL/GenBank/DDBJ whole genome shotgun (WGS) entry which is preliminary data.</text>
</comment>
<evidence type="ECO:0000256" key="7">
    <source>
        <dbReference type="PROSITE-ProRule" id="PRU01240"/>
    </source>
</evidence>
<feature type="domain" description="BIG2" evidence="10">
    <location>
        <begin position="501"/>
        <end position="583"/>
    </location>
</feature>
<dbReference type="SUPFAM" id="SSF49373">
    <property type="entry name" value="Invasin/intimin cell-adhesion fragments"/>
    <property type="match status" value="3"/>
</dbReference>
<dbReference type="PROSITE" id="PS00138">
    <property type="entry name" value="SUBTILASE_SER"/>
    <property type="match status" value="1"/>
</dbReference>
<dbReference type="PANTHER" id="PTHR43806:SF11">
    <property type="entry name" value="CEREVISIN-RELATED"/>
    <property type="match status" value="1"/>
</dbReference>
<evidence type="ECO:0000256" key="3">
    <source>
        <dbReference type="ARBA" id="ARBA00022723"/>
    </source>
</evidence>
<dbReference type="InterPro" id="IPR050131">
    <property type="entry name" value="Peptidase_S8_subtilisin-like"/>
</dbReference>
<evidence type="ECO:0000313" key="12">
    <source>
        <dbReference type="Proteomes" id="UP000018227"/>
    </source>
</evidence>
<evidence type="ECO:0000256" key="4">
    <source>
        <dbReference type="ARBA" id="ARBA00022801"/>
    </source>
</evidence>
<feature type="domain" description="BIG2" evidence="10">
    <location>
        <begin position="337"/>
        <end position="413"/>
    </location>
</feature>
<dbReference type="InterPro" id="IPR023827">
    <property type="entry name" value="Peptidase_S8_Asp-AS"/>
</dbReference>
<evidence type="ECO:0000256" key="2">
    <source>
        <dbReference type="ARBA" id="ARBA00022670"/>
    </source>
</evidence>
<evidence type="ECO:0000256" key="5">
    <source>
        <dbReference type="ARBA" id="ARBA00022825"/>
    </source>
</evidence>
<dbReference type="PROSITE" id="PS00137">
    <property type="entry name" value="SUBTILASE_HIS"/>
    <property type="match status" value="1"/>
</dbReference>
<keyword evidence="2 7" id="KW-0645">Protease</keyword>
<reference evidence="11 12" key="1">
    <citation type="submission" date="2013-06" db="EMBL/GenBank/DDBJ databases">
        <authorList>
            <person name="Weinstock G."/>
            <person name="Sodergren E."/>
            <person name="Clifton S."/>
            <person name="Fulton L."/>
            <person name="Fulton B."/>
            <person name="Courtney L."/>
            <person name="Fronick C."/>
            <person name="Harrison M."/>
            <person name="Strong C."/>
            <person name="Farmer C."/>
            <person name="Delahaunty K."/>
            <person name="Markovic C."/>
            <person name="Hall O."/>
            <person name="Minx P."/>
            <person name="Tomlinson C."/>
            <person name="Mitreva M."/>
            <person name="Nelson J."/>
            <person name="Hou S."/>
            <person name="Wollam A."/>
            <person name="Pepin K.H."/>
            <person name="Johnson M."/>
            <person name="Bhonagiri V."/>
            <person name="Nash W.E."/>
            <person name="Warren W."/>
            <person name="Chinwalla A."/>
            <person name="Mardis E.R."/>
            <person name="Wilson R.K."/>
        </authorList>
    </citation>
    <scope>NUCLEOTIDE SEQUENCE [LARGE SCALE GENOMIC DNA]</scope>
    <source>
        <strain evidence="11 12">ATCC 51271</strain>
    </source>
</reference>
<dbReference type="InterPro" id="IPR034202">
    <property type="entry name" value="Subtilisin_Carlsberg-like"/>
</dbReference>
<dbReference type="Gene3D" id="3.40.50.200">
    <property type="entry name" value="Peptidase S8/S53 domain"/>
    <property type="match status" value="1"/>
</dbReference>
<evidence type="ECO:0000256" key="8">
    <source>
        <dbReference type="RuleBase" id="RU003355"/>
    </source>
</evidence>
<organism evidence="11 12">
    <name type="scientific">Catonella morbi ATCC 51271</name>
    <dbReference type="NCBI Taxonomy" id="592026"/>
    <lineage>
        <taxon>Bacteria</taxon>
        <taxon>Bacillati</taxon>
        <taxon>Bacillota</taxon>
        <taxon>Clostridia</taxon>
        <taxon>Lachnospirales</taxon>
        <taxon>Lachnospiraceae</taxon>
        <taxon>Catonella</taxon>
    </lineage>
</organism>
<dbReference type="InterPro" id="IPR015500">
    <property type="entry name" value="Peptidase_S8_subtilisin-rel"/>
</dbReference>
<dbReference type="InterPro" id="IPR003343">
    <property type="entry name" value="Big_2"/>
</dbReference>
<feature type="chain" id="PRO_5005713957" evidence="9">
    <location>
        <begin position="27"/>
        <end position="966"/>
    </location>
</feature>
<dbReference type="SUPFAM" id="SSF52743">
    <property type="entry name" value="Subtilisin-like"/>
    <property type="match status" value="1"/>
</dbReference>
<dbReference type="PRINTS" id="PR00723">
    <property type="entry name" value="SUBTILISIN"/>
</dbReference>
<dbReference type="RefSeq" id="WP_023353899.1">
    <property type="nucleotide sequence ID" value="NZ_KI535367.1"/>
</dbReference>
<dbReference type="Pfam" id="PF02368">
    <property type="entry name" value="Big_2"/>
    <property type="match status" value="2"/>
</dbReference>
<accession>V2ZA94</accession>
<dbReference type="Proteomes" id="UP000018227">
    <property type="component" value="Unassembled WGS sequence"/>
</dbReference>
<dbReference type="eggNOG" id="COG1404">
    <property type="taxonomic scope" value="Bacteria"/>
</dbReference>
<keyword evidence="4 7" id="KW-0378">Hydrolase</keyword>
<dbReference type="InterPro" id="IPR023828">
    <property type="entry name" value="Peptidase_S8_Ser-AS"/>
</dbReference>
<evidence type="ECO:0000256" key="9">
    <source>
        <dbReference type="SAM" id="SignalP"/>
    </source>
</evidence>
<feature type="active site" description="Charge relay system" evidence="6 7">
    <location>
        <position position="106"/>
    </location>
</feature>
<dbReference type="GO" id="GO:0046872">
    <property type="term" value="F:metal ion binding"/>
    <property type="evidence" value="ECO:0007669"/>
    <property type="project" value="UniProtKB-KW"/>
</dbReference>
<dbReference type="Pfam" id="PF00082">
    <property type="entry name" value="Peptidase_S8"/>
    <property type="match status" value="1"/>
</dbReference>
<dbReference type="AlphaFoldDB" id="V2ZA94"/>
<dbReference type="OrthoDB" id="9798386at2"/>
<proteinExistence type="inferred from homology"/>
<comment type="similarity">
    <text evidence="1 7 8">Belongs to the peptidase S8 family.</text>
</comment>